<keyword evidence="2" id="KW-1278">Translocase</keyword>
<evidence type="ECO:0000256" key="1">
    <source>
        <dbReference type="ARBA" id="ARBA00022448"/>
    </source>
</evidence>
<dbReference type="Pfam" id="PF06455">
    <property type="entry name" value="NADH5_C"/>
    <property type="match status" value="1"/>
</dbReference>
<keyword evidence="1" id="KW-0813">Transport</keyword>
<evidence type="ECO:0000259" key="5">
    <source>
        <dbReference type="Pfam" id="PF06455"/>
    </source>
</evidence>
<reference evidence="6" key="2">
    <citation type="submission" date="2025-09" db="UniProtKB">
        <authorList>
            <consortium name="Ensembl"/>
        </authorList>
    </citation>
    <scope>IDENTIFICATION</scope>
</reference>
<feature type="transmembrane region" description="Helical" evidence="4">
    <location>
        <begin position="14"/>
        <end position="35"/>
    </location>
</feature>
<keyword evidence="3" id="KW-0520">NAD</keyword>
<evidence type="ECO:0000313" key="6">
    <source>
        <dbReference type="Ensembl" id="ENSSLUP00000015021.1"/>
    </source>
</evidence>
<proteinExistence type="predicted"/>
<evidence type="ECO:0000256" key="2">
    <source>
        <dbReference type="ARBA" id="ARBA00022967"/>
    </source>
</evidence>
<organism evidence="6 7">
    <name type="scientific">Sander lucioperca</name>
    <name type="common">Pike-perch</name>
    <name type="synonym">Perca lucioperca</name>
    <dbReference type="NCBI Taxonomy" id="283035"/>
    <lineage>
        <taxon>Eukaryota</taxon>
        <taxon>Metazoa</taxon>
        <taxon>Chordata</taxon>
        <taxon>Craniata</taxon>
        <taxon>Vertebrata</taxon>
        <taxon>Euteleostomi</taxon>
        <taxon>Actinopterygii</taxon>
        <taxon>Neopterygii</taxon>
        <taxon>Teleostei</taxon>
        <taxon>Neoteleostei</taxon>
        <taxon>Acanthomorphata</taxon>
        <taxon>Eupercaria</taxon>
        <taxon>Perciformes</taxon>
        <taxon>Percoidei</taxon>
        <taxon>Percidae</taxon>
        <taxon>Luciopercinae</taxon>
        <taxon>Sander</taxon>
    </lineage>
</organism>
<dbReference type="AlphaFoldDB" id="A0A8D0CVV3"/>
<protein>
    <recommendedName>
        <fullName evidence="5">NADH dehydrogenase subunit 5 C-terminal domain-containing protein</fullName>
    </recommendedName>
</protein>
<evidence type="ECO:0000256" key="3">
    <source>
        <dbReference type="ARBA" id="ARBA00023027"/>
    </source>
</evidence>
<evidence type="ECO:0000256" key="4">
    <source>
        <dbReference type="SAM" id="Phobius"/>
    </source>
</evidence>
<keyword evidence="4" id="KW-1133">Transmembrane helix</keyword>
<accession>A0A8D0CVV3</accession>
<dbReference type="Proteomes" id="UP000694568">
    <property type="component" value="Unplaced"/>
</dbReference>
<sequence length="86" mass="9377">ILPLKTPVITIPPLLKLAALIVTILGLLLALELASLTSKQFKPTPHLALHHFSNILGFFPAIIHRFIPKLNLVLGQTIASQIVDQT</sequence>
<dbReference type="InterPro" id="IPR010934">
    <property type="entry name" value="NADH_DH_su5_C"/>
</dbReference>
<evidence type="ECO:0000313" key="7">
    <source>
        <dbReference type="Proteomes" id="UP000694568"/>
    </source>
</evidence>
<keyword evidence="4" id="KW-0472">Membrane</keyword>
<feature type="domain" description="NADH dehydrogenase subunit 5 C-terminal" evidence="5">
    <location>
        <begin position="1"/>
        <end position="86"/>
    </location>
</feature>
<keyword evidence="7" id="KW-1185">Reference proteome</keyword>
<keyword evidence="4" id="KW-0812">Transmembrane</keyword>
<reference evidence="6" key="1">
    <citation type="submission" date="2025-08" db="UniProtKB">
        <authorList>
            <consortium name="Ensembl"/>
        </authorList>
    </citation>
    <scope>IDENTIFICATION</scope>
</reference>
<dbReference type="Ensembl" id="ENSSLUT00000015507.1">
    <property type="protein sequence ID" value="ENSSLUP00000015021.1"/>
    <property type="gene ID" value="ENSSLUG00000007027.1"/>
</dbReference>
<name>A0A8D0CVV3_SANLU</name>